<feature type="domain" description="O-methyltransferase C-terminal" evidence="4">
    <location>
        <begin position="222"/>
        <end position="369"/>
    </location>
</feature>
<organism evidence="5 6">
    <name type="scientific">Imshaugia aleurites</name>
    <dbReference type="NCBI Taxonomy" id="172621"/>
    <lineage>
        <taxon>Eukaryota</taxon>
        <taxon>Fungi</taxon>
        <taxon>Dikarya</taxon>
        <taxon>Ascomycota</taxon>
        <taxon>Pezizomycotina</taxon>
        <taxon>Lecanoromycetes</taxon>
        <taxon>OSLEUM clade</taxon>
        <taxon>Lecanoromycetidae</taxon>
        <taxon>Lecanorales</taxon>
        <taxon>Lecanorineae</taxon>
        <taxon>Parmeliaceae</taxon>
        <taxon>Imshaugia</taxon>
    </lineage>
</organism>
<comment type="caution">
    <text evidence="5">The sequence shown here is derived from an EMBL/GenBank/DDBJ whole genome shotgun (WGS) entry which is preliminary data.</text>
</comment>
<keyword evidence="2" id="KW-0808">Transferase</keyword>
<dbReference type="PROSITE" id="PS51683">
    <property type="entry name" value="SAM_OMT_II"/>
    <property type="match status" value="1"/>
</dbReference>
<keyword evidence="3" id="KW-0949">S-adenosyl-L-methionine</keyword>
<dbReference type="SUPFAM" id="SSF46785">
    <property type="entry name" value="Winged helix' DNA-binding domain"/>
    <property type="match status" value="1"/>
</dbReference>
<reference evidence="5" key="1">
    <citation type="submission" date="2021-03" db="EMBL/GenBank/DDBJ databases">
        <authorList>
            <person name="Tagirdzhanova G."/>
        </authorList>
    </citation>
    <scope>NUCLEOTIDE SEQUENCE</scope>
</reference>
<dbReference type="InterPro" id="IPR036390">
    <property type="entry name" value="WH_DNA-bd_sf"/>
</dbReference>
<dbReference type="Pfam" id="PF00891">
    <property type="entry name" value="Methyltransf_2"/>
    <property type="match status" value="1"/>
</dbReference>
<dbReference type="InterPro" id="IPR001077">
    <property type="entry name" value="COMT_C"/>
</dbReference>
<dbReference type="PANTHER" id="PTHR43712:SF12">
    <property type="entry name" value="STERIGMATOCYSTIN 8-O-METHYLTRANSFERASE"/>
    <property type="match status" value="1"/>
</dbReference>
<dbReference type="Proteomes" id="UP000664534">
    <property type="component" value="Unassembled WGS sequence"/>
</dbReference>
<keyword evidence="6" id="KW-1185">Reference proteome</keyword>
<dbReference type="AlphaFoldDB" id="A0A8H3EYK2"/>
<accession>A0A8H3EYK2</accession>
<sequence>MRRNGLPSPTFDEDGPVDFNIESREIQEARASAIDSTLELHQLLLGPALCLCPVLNGTSLQAIYKYDIASKVPVHGEVSFEELAYKCGLNEIHLRRFLRFAMVWHRVFQEPRKGFVAHTAASRKLVEDPLARAGLGYMFDEVWQSFARTLEAIETFQSEEPNKTGWNLSQHTEKPTWEYYASRPEMASRFAASMSLFSDGIGLSPSFLVQGYPWSAVDNGRGTVVDVGGSRGFQCVAIAQSFPDLHFVVQDLPDMIDGAKDSLPTNVEPIIRFMAHDFFTEQPVSADVYLFRMIFHNWSDANVIRILKATVPAMQLGARVVVNDYLIPELGILPPIKEREVRAMDMIMLSLFNSREREKEDWQSIFQQADTRFTDINVWVPEGATLAIIEATLGQ</sequence>
<dbReference type="EMBL" id="CAJPDT010000010">
    <property type="protein sequence ID" value="CAF9912662.1"/>
    <property type="molecule type" value="Genomic_DNA"/>
</dbReference>
<dbReference type="PANTHER" id="PTHR43712">
    <property type="entry name" value="PUTATIVE (AFU_ORTHOLOGUE AFUA_4G14580)-RELATED"/>
    <property type="match status" value="1"/>
</dbReference>
<evidence type="ECO:0000256" key="3">
    <source>
        <dbReference type="ARBA" id="ARBA00022691"/>
    </source>
</evidence>
<dbReference type="SUPFAM" id="SSF53335">
    <property type="entry name" value="S-adenosyl-L-methionine-dependent methyltransferases"/>
    <property type="match status" value="1"/>
</dbReference>
<dbReference type="Gene3D" id="3.40.50.150">
    <property type="entry name" value="Vaccinia Virus protein VP39"/>
    <property type="match status" value="1"/>
</dbReference>
<keyword evidence="1" id="KW-0489">Methyltransferase</keyword>
<dbReference type="InterPro" id="IPR036388">
    <property type="entry name" value="WH-like_DNA-bd_sf"/>
</dbReference>
<evidence type="ECO:0000256" key="2">
    <source>
        <dbReference type="ARBA" id="ARBA00022679"/>
    </source>
</evidence>
<dbReference type="Gene3D" id="1.10.10.10">
    <property type="entry name" value="Winged helix-like DNA-binding domain superfamily/Winged helix DNA-binding domain"/>
    <property type="match status" value="1"/>
</dbReference>
<evidence type="ECO:0000256" key="1">
    <source>
        <dbReference type="ARBA" id="ARBA00022603"/>
    </source>
</evidence>
<evidence type="ECO:0000259" key="4">
    <source>
        <dbReference type="Pfam" id="PF00891"/>
    </source>
</evidence>
<dbReference type="InterPro" id="IPR029063">
    <property type="entry name" value="SAM-dependent_MTases_sf"/>
</dbReference>
<protein>
    <recommendedName>
        <fullName evidence="4">O-methyltransferase C-terminal domain-containing protein</fullName>
    </recommendedName>
</protein>
<gene>
    <name evidence="5" type="ORF">IMSHALPRED_000378</name>
</gene>
<proteinExistence type="predicted"/>
<evidence type="ECO:0000313" key="6">
    <source>
        <dbReference type="Proteomes" id="UP000664534"/>
    </source>
</evidence>
<evidence type="ECO:0000313" key="5">
    <source>
        <dbReference type="EMBL" id="CAF9912662.1"/>
    </source>
</evidence>
<dbReference type="OrthoDB" id="1606438at2759"/>
<dbReference type="InterPro" id="IPR016461">
    <property type="entry name" value="COMT-like"/>
</dbReference>
<name>A0A8H3EYK2_9LECA</name>
<dbReference type="GO" id="GO:0032259">
    <property type="term" value="P:methylation"/>
    <property type="evidence" value="ECO:0007669"/>
    <property type="project" value="UniProtKB-KW"/>
</dbReference>
<dbReference type="GO" id="GO:0008171">
    <property type="term" value="F:O-methyltransferase activity"/>
    <property type="evidence" value="ECO:0007669"/>
    <property type="project" value="InterPro"/>
</dbReference>